<comment type="caution">
    <text evidence="2">The sequence shown here is derived from an EMBL/GenBank/DDBJ whole genome shotgun (WGS) entry which is preliminary data.</text>
</comment>
<dbReference type="EMBL" id="VSRR010023899">
    <property type="protein sequence ID" value="MPC65832.1"/>
    <property type="molecule type" value="Genomic_DNA"/>
</dbReference>
<feature type="compositionally biased region" description="Basic and acidic residues" evidence="1">
    <location>
        <begin position="95"/>
        <end position="121"/>
    </location>
</feature>
<feature type="compositionally biased region" description="Basic and acidic residues" evidence="1">
    <location>
        <begin position="65"/>
        <end position="85"/>
    </location>
</feature>
<dbReference type="Proteomes" id="UP000324222">
    <property type="component" value="Unassembled WGS sequence"/>
</dbReference>
<evidence type="ECO:0000313" key="2">
    <source>
        <dbReference type="EMBL" id="MPC65832.1"/>
    </source>
</evidence>
<feature type="compositionally biased region" description="Polar residues" evidence="1">
    <location>
        <begin position="122"/>
        <end position="133"/>
    </location>
</feature>
<organism evidence="2 3">
    <name type="scientific">Portunus trituberculatus</name>
    <name type="common">Swimming crab</name>
    <name type="synonym">Neptunus trituberculatus</name>
    <dbReference type="NCBI Taxonomy" id="210409"/>
    <lineage>
        <taxon>Eukaryota</taxon>
        <taxon>Metazoa</taxon>
        <taxon>Ecdysozoa</taxon>
        <taxon>Arthropoda</taxon>
        <taxon>Crustacea</taxon>
        <taxon>Multicrustacea</taxon>
        <taxon>Malacostraca</taxon>
        <taxon>Eumalacostraca</taxon>
        <taxon>Eucarida</taxon>
        <taxon>Decapoda</taxon>
        <taxon>Pleocyemata</taxon>
        <taxon>Brachyura</taxon>
        <taxon>Eubrachyura</taxon>
        <taxon>Portunoidea</taxon>
        <taxon>Portunidae</taxon>
        <taxon>Portuninae</taxon>
        <taxon>Portunus</taxon>
    </lineage>
</organism>
<evidence type="ECO:0000313" key="3">
    <source>
        <dbReference type="Proteomes" id="UP000324222"/>
    </source>
</evidence>
<dbReference type="OrthoDB" id="248923at2759"/>
<name>A0A5B7H419_PORTR</name>
<gene>
    <name evidence="2" type="ORF">E2C01_059968</name>
</gene>
<feature type="compositionally biased region" description="Basic and acidic residues" evidence="1">
    <location>
        <begin position="24"/>
        <end position="55"/>
    </location>
</feature>
<feature type="region of interest" description="Disordered" evidence="1">
    <location>
        <begin position="21"/>
        <end position="141"/>
    </location>
</feature>
<sequence length="382" mass="43717">MEKEAREHLIRAQIFLKNTRNRKVSKDDAADGKWQADTETEGKIEKKFTSRRELNEESDVQGCPKFERQESNFRAQTETDFHPKLDQNFPSKTEPNFHLKPDMKTEENPINHNEKTTKHDLTSQNTTPMTLQPLQRPDTDSDLDTTLSAGLDETEKVTTARPDPAVLRNPFLEMRSGHMKQVTFMGIGNKSGFKSNTLDNPKSRKKMDCVFVLREDHAGQDVRSKVMCEVEGGEKDQAIKVKRSDLNAKLLENVEKFSDFKLRRSLSELKGTDGREKGQEIKVKRSVSNPKPTEKKEKVTEIRLTEKTNTMGQESRMKRSDSTIKRDSKFKRSYLGAMRGFLRDKENQCEGPAVPNLKKPLVTQKAKGTLAGPRVLQYYNVV</sequence>
<proteinExistence type="predicted"/>
<evidence type="ECO:0000256" key="1">
    <source>
        <dbReference type="SAM" id="MobiDB-lite"/>
    </source>
</evidence>
<reference evidence="2 3" key="1">
    <citation type="submission" date="2019-05" db="EMBL/GenBank/DDBJ databases">
        <title>Another draft genome of Portunus trituberculatus and its Hox gene families provides insights of decapod evolution.</title>
        <authorList>
            <person name="Jeong J.-H."/>
            <person name="Song I."/>
            <person name="Kim S."/>
            <person name="Choi T."/>
            <person name="Kim D."/>
            <person name="Ryu S."/>
            <person name="Kim W."/>
        </authorList>
    </citation>
    <scope>NUCLEOTIDE SEQUENCE [LARGE SCALE GENOMIC DNA]</scope>
    <source>
        <tissue evidence="2">Muscle</tissue>
    </source>
</reference>
<protein>
    <submittedName>
        <fullName evidence="2">Uncharacterized protein</fullName>
    </submittedName>
</protein>
<keyword evidence="3" id="KW-1185">Reference proteome</keyword>
<accession>A0A5B7H419</accession>
<dbReference type="AlphaFoldDB" id="A0A5B7H419"/>